<reference evidence="1 2" key="1">
    <citation type="journal article" date="2022" name="Mar. Drugs">
        <title>Bioassay-Guided Fractionation Leads to the Detection of Cholic Acid Generated by the Rare Thalassomonas sp.</title>
        <authorList>
            <person name="Pheiffer F."/>
            <person name="Schneider Y.K."/>
            <person name="Hansen E.H."/>
            <person name="Andersen J.H."/>
            <person name="Isaksson J."/>
            <person name="Busche T."/>
            <person name="R C."/>
            <person name="Kalinowski J."/>
            <person name="Zyl L.V."/>
            <person name="Trindade M."/>
        </authorList>
    </citation>
    <scope>NUCLEOTIDE SEQUENCE [LARGE SCALE GENOMIC DNA]</scope>
    <source>
        <strain evidence="1 2">A5K-61T</strain>
    </source>
</reference>
<name>A0ABY7VAH3_9GAMM</name>
<gene>
    <name evidence="1" type="ORF">H3N35_18800</name>
</gene>
<evidence type="ECO:0000313" key="2">
    <source>
        <dbReference type="Proteomes" id="UP001215231"/>
    </source>
</evidence>
<sequence>MAVHFLDTDTELQVYLNNEIALIYENRTREDGSLYHSLKEGYQEEVSKELFFGLLELKISEIPRGLYFFYFNHEANLEHICFDTTDNNFSYSYELNMRTWSYPFSIESYLQYASELVQNSYQNVEVFDSNDGTGFSISSKINNTQVFPLKDKYLAHKQLIKKINYEVISALSNKSTKNIEKSITFKKEHYKAGITILQNFGSLLTEKYPSGGISFSIKQEGLKVIMTISSPNGEKKVIEDYLNSYGLVITGKIKPEEFTPDPLIIMDLKRQLIQVKSELEWSNEKSLMLSNTINGQDRQIDNLTNQLEYFQNQLTTVLSSQNTSQNNQHIEIKELIVLLKNETKSSDKLIEQFMSSIQKEDIESTKQTLQKLEKTDSSFREKIDNFILTIVASTGANTPAWVDYLNRII</sequence>
<dbReference type="EMBL" id="CP059693">
    <property type="protein sequence ID" value="WDE10311.1"/>
    <property type="molecule type" value="Genomic_DNA"/>
</dbReference>
<organism evidence="1 2">
    <name type="scientific">Thalassomonas haliotis</name>
    <dbReference type="NCBI Taxonomy" id="485448"/>
    <lineage>
        <taxon>Bacteria</taxon>
        <taxon>Pseudomonadati</taxon>
        <taxon>Pseudomonadota</taxon>
        <taxon>Gammaproteobacteria</taxon>
        <taxon>Alteromonadales</taxon>
        <taxon>Colwelliaceae</taxon>
        <taxon>Thalassomonas</taxon>
    </lineage>
</organism>
<keyword evidence="2" id="KW-1185">Reference proteome</keyword>
<protein>
    <submittedName>
        <fullName evidence="1">Uncharacterized protein</fullName>
    </submittedName>
</protein>
<dbReference type="RefSeq" id="WP_274050345.1">
    <property type="nucleotide sequence ID" value="NZ_CP059693.1"/>
</dbReference>
<proteinExistence type="predicted"/>
<accession>A0ABY7VAH3</accession>
<evidence type="ECO:0000313" key="1">
    <source>
        <dbReference type="EMBL" id="WDE10311.1"/>
    </source>
</evidence>
<dbReference type="Proteomes" id="UP001215231">
    <property type="component" value="Chromosome"/>
</dbReference>